<keyword evidence="2" id="KW-1185">Reference proteome</keyword>
<organism evidence="1 2">
    <name type="scientific">Limosa lapponica baueri</name>
    <dbReference type="NCBI Taxonomy" id="1758121"/>
    <lineage>
        <taxon>Eukaryota</taxon>
        <taxon>Metazoa</taxon>
        <taxon>Chordata</taxon>
        <taxon>Craniata</taxon>
        <taxon>Vertebrata</taxon>
        <taxon>Euteleostomi</taxon>
        <taxon>Archelosauria</taxon>
        <taxon>Archosauria</taxon>
        <taxon>Dinosauria</taxon>
        <taxon>Saurischia</taxon>
        <taxon>Theropoda</taxon>
        <taxon>Coelurosauria</taxon>
        <taxon>Aves</taxon>
        <taxon>Neognathae</taxon>
        <taxon>Neoaves</taxon>
        <taxon>Charadriiformes</taxon>
        <taxon>Scolopacidae</taxon>
        <taxon>Limosa</taxon>
    </lineage>
</organism>
<sequence>MPSLTGGLNALIEMVCPGESDFSAELRVIGCGHNAWISSLQVLFKRRNFITDNGVMHLGHNNPMQPYRLGEEWLESLRVLVDSRLNMSQQCAHVAKKANSNLACIRNSVTRGVIFPLYSALSYVGPTCKPTFSFDKGRVWEKEESPTVGEDHVRDHLKNLKVHKSTGPDEIHLQILRELADEFDKPLSIMFEK</sequence>
<dbReference type="EMBL" id="KZ506344">
    <property type="protein sequence ID" value="PKU40071.1"/>
    <property type="molecule type" value="Genomic_DNA"/>
</dbReference>
<evidence type="ECO:0000313" key="1">
    <source>
        <dbReference type="EMBL" id="PKU40071.1"/>
    </source>
</evidence>
<dbReference type="OrthoDB" id="419189at2759"/>
<reference evidence="2" key="1">
    <citation type="submission" date="2017-11" db="EMBL/GenBank/DDBJ databases">
        <authorList>
            <person name="Lima N.C."/>
            <person name="Parody-Merino A.M."/>
            <person name="Battley P.F."/>
            <person name="Fidler A.E."/>
            <person name="Prosdocimi F."/>
        </authorList>
    </citation>
    <scope>NUCLEOTIDE SEQUENCE [LARGE SCALE GENOMIC DNA]</scope>
</reference>
<dbReference type="PANTHER" id="PTHR33332">
    <property type="entry name" value="REVERSE TRANSCRIPTASE DOMAIN-CONTAINING PROTEIN"/>
    <property type="match status" value="1"/>
</dbReference>
<dbReference type="Proteomes" id="UP000233556">
    <property type="component" value="Unassembled WGS sequence"/>
</dbReference>
<evidence type="ECO:0008006" key="3">
    <source>
        <dbReference type="Google" id="ProtNLM"/>
    </source>
</evidence>
<protein>
    <recommendedName>
        <fullName evidence="3">Rna-directed dna polymerase from mobile element jockey-like</fullName>
    </recommendedName>
</protein>
<gene>
    <name evidence="1" type="ORF">llap_9626</name>
</gene>
<proteinExistence type="predicted"/>
<dbReference type="AlphaFoldDB" id="A0A2I0U209"/>
<reference evidence="2" key="2">
    <citation type="submission" date="2017-12" db="EMBL/GenBank/DDBJ databases">
        <title>Genome sequence of the Bar-tailed Godwit (Limosa lapponica baueri).</title>
        <authorList>
            <person name="Lima N.C.B."/>
            <person name="Parody-Merino A.M."/>
            <person name="Battley P.F."/>
            <person name="Fidler A.E."/>
            <person name="Prosdocimi F."/>
        </authorList>
    </citation>
    <scope>NUCLEOTIDE SEQUENCE [LARGE SCALE GENOMIC DNA]</scope>
</reference>
<accession>A0A2I0U209</accession>
<name>A0A2I0U209_LIMLA</name>
<evidence type="ECO:0000313" key="2">
    <source>
        <dbReference type="Proteomes" id="UP000233556"/>
    </source>
</evidence>